<dbReference type="Pfam" id="PF05872">
    <property type="entry name" value="HerA_C"/>
    <property type="match status" value="1"/>
</dbReference>
<dbReference type="InterPro" id="IPR027417">
    <property type="entry name" value="P-loop_NTPase"/>
</dbReference>
<organism evidence="3 4">
    <name type="scientific">Microbacterium invictum</name>
    <dbReference type="NCBI Taxonomy" id="515415"/>
    <lineage>
        <taxon>Bacteria</taxon>
        <taxon>Bacillati</taxon>
        <taxon>Actinomycetota</taxon>
        <taxon>Actinomycetes</taxon>
        <taxon>Micrococcales</taxon>
        <taxon>Microbacteriaceae</taxon>
        <taxon>Microbacterium</taxon>
    </lineage>
</organism>
<dbReference type="RefSeq" id="WP_322411516.1">
    <property type="nucleotide sequence ID" value="NZ_CP139779.1"/>
</dbReference>
<dbReference type="PANTHER" id="PTHR30121:SF6">
    <property type="entry name" value="SLR6007 PROTEIN"/>
    <property type="match status" value="1"/>
</dbReference>
<dbReference type="InterPro" id="IPR033186">
    <property type="entry name" value="HerA_C"/>
</dbReference>
<sequence length="648" mass="67251">MTETESSDPDAVAAAELARLRAEAEAAEAELKAARARAALAAAEEAAARAGRSAPAPESPPAPAAAPESAPAPAAAPESAPAPAAPAPPAAPAVASPPVAPAVPAGPLSADDVAAVVRGYTFEGPGLHLGALVNGEAVPAAQVRIPFGMLNRHGLVAGATGTGKTRTLQLLAEQIAEGGVPVFAADIKGDLSGVATPGEPSEKLLARTRGIGQDWEPAASATEYFSLGGIGTGVPIRATVSAFGPLLLSKVLGLNQTQESSLGLVFHYADANGLALVDLSDLRAVLTYLTSAEGKAELKQLGGLSASTAGVILRELITFADGGADVFFGEPEFDVRDILRTAPDGRGIVNLLEIPGVADKPELFSTFLMYLLAELFEILPEVGDLDRPKLVFFFDEAHLLFRDASKDFVAAIVQTVRLIRSKGVGVFFVTQTPKDVPSDVLAQLGSRVQHALRAFTPEDAAALRATVRTYPTSGYDLERVLQELGTGEAIVTVMSEKGAPTPVAWTRLRAPVGSMSSSAAERVEATVAGSPLLTAYAEAVDRESAREILTARMNAAAEAAAAVDAAAEQARVDAELAKQRAAVDRAQADAEKKAQKEYERLLKQSAGSRSTRTARRADPSPIDRVLGSKTTQSILREVIRGVFGTARR</sequence>
<keyword evidence="4" id="KW-1185">Reference proteome</keyword>
<feature type="region of interest" description="Disordered" evidence="1">
    <location>
        <begin position="601"/>
        <end position="625"/>
    </location>
</feature>
<dbReference type="SUPFAM" id="SSF52540">
    <property type="entry name" value="P-loop containing nucleoside triphosphate hydrolases"/>
    <property type="match status" value="1"/>
</dbReference>
<dbReference type="Gene3D" id="3.40.50.300">
    <property type="entry name" value="P-loop containing nucleotide triphosphate hydrolases"/>
    <property type="match status" value="2"/>
</dbReference>
<feature type="compositionally biased region" description="Low complexity" evidence="1">
    <location>
        <begin position="65"/>
        <end position="82"/>
    </location>
</feature>
<feature type="compositionally biased region" description="Low complexity" evidence="1">
    <location>
        <begin position="36"/>
        <end position="56"/>
    </location>
</feature>
<dbReference type="EMBL" id="CP139779">
    <property type="protein sequence ID" value="WQB71400.1"/>
    <property type="molecule type" value="Genomic_DNA"/>
</dbReference>
<protein>
    <submittedName>
        <fullName evidence="3">Helicase HerA-like domain-containing protein</fullName>
    </submittedName>
</protein>
<gene>
    <name evidence="3" type="ORF">T9R20_05410</name>
</gene>
<feature type="compositionally biased region" description="Basic and acidic residues" evidence="1">
    <location>
        <begin position="22"/>
        <end position="33"/>
    </location>
</feature>
<evidence type="ECO:0000313" key="3">
    <source>
        <dbReference type="EMBL" id="WQB71400.1"/>
    </source>
</evidence>
<name>A0ABZ0VGS5_9MICO</name>
<evidence type="ECO:0000313" key="4">
    <source>
        <dbReference type="Proteomes" id="UP001324533"/>
    </source>
</evidence>
<evidence type="ECO:0000256" key="1">
    <source>
        <dbReference type="SAM" id="MobiDB-lite"/>
    </source>
</evidence>
<accession>A0ABZ0VGS5</accession>
<dbReference type="InterPro" id="IPR051162">
    <property type="entry name" value="T4SS_component"/>
</dbReference>
<proteinExistence type="predicted"/>
<dbReference type="PANTHER" id="PTHR30121">
    <property type="entry name" value="UNCHARACTERIZED PROTEIN YJGR-RELATED"/>
    <property type="match status" value="1"/>
</dbReference>
<evidence type="ECO:0000259" key="2">
    <source>
        <dbReference type="Pfam" id="PF05872"/>
    </source>
</evidence>
<feature type="region of interest" description="Disordered" evidence="1">
    <location>
        <begin position="22"/>
        <end position="97"/>
    </location>
</feature>
<reference evidence="3 4" key="1">
    <citation type="submission" date="2023-06" db="EMBL/GenBank/DDBJ databases">
        <title>Rock-solubilizing bacteria, Microbacterium invictum, promotes re-establishment of vegetation in rocky wasteland by accelerating rock bio-weathering and reshaping soil bacterial community.</title>
        <authorList>
            <person name="Liu C."/>
        </authorList>
    </citation>
    <scope>NUCLEOTIDE SEQUENCE [LARGE SCALE GENOMIC DNA]</scope>
    <source>
        <strain evidence="3 4">X-18</strain>
    </source>
</reference>
<dbReference type="Proteomes" id="UP001324533">
    <property type="component" value="Chromosome"/>
</dbReference>
<feature type="domain" description="Helicase HerA-like C-terminal" evidence="2">
    <location>
        <begin position="138"/>
        <end position="607"/>
    </location>
</feature>